<feature type="transmembrane region" description="Helical" evidence="1">
    <location>
        <begin position="971"/>
        <end position="989"/>
    </location>
</feature>
<organism evidence="2 3">
    <name type="scientific">Spirobacillus cienkowskii</name>
    <dbReference type="NCBI Taxonomy" id="495820"/>
    <lineage>
        <taxon>Bacteria</taxon>
        <taxon>Pseudomonadati</taxon>
        <taxon>Bdellovibrionota</taxon>
        <taxon>Oligoflexia</taxon>
        <taxon>Silvanigrellales</taxon>
        <taxon>Spirobacillus</taxon>
    </lineage>
</organism>
<dbReference type="InterPro" id="IPR027463">
    <property type="entry name" value="AcrB_DN_DC_subdom"/>
</dbReference>
<dbReference type="EMBL" id="QOVW01000013">
    <property type="protein sequence ID" value="RDB36996.1"/>
    <property type="molecule type" value="Genomic_DNA"/>
</dbReference>
<dbReference type="Gene3D" id="3.30.2090.10">
    <property type="entry name" value="Multidrug efflux transporter AcrB TolC docking domain, DN and DC subdomains"/>
    <property type="match status" value="2"/>
</dbReference>
<feature type="transmembrane region" description="Helical" evidence="1">
    <location>
        <begin position="388"/>
        <end position="408"/>
    </location>
</feature>
<dbReference type="Gene3D" id="3.30.70.1430">
    <property type="entry name" value="Multidrug efflux transporter AcrB pore domain"/>
    <property type="match status" value="2"/>
</dbReference>
<evidence type="ECO:0000256" key="1">
    <source>
        <dbReference type="SAM" id="Phobius"/>
    </source>
</evidence>
<feature type="transmembrane region" description="Helical" evidence="1">
    <location>
        <begin position="1001"/>
        <end position="1025"/>
    </location>
</feature>
<feature type="transmembrane region" description="Helical" evidence="1">
    <location>
        <begin position="465"/>
        <end position="487"/>
    </location>
</feature>
<accession>A0A369L0M4</accession>
<feature type="transmembrane region" description="Helical" evidence="1">
    <location>
        <begin position="336"/>
        <end position="355"/>
    </location>
</feature>
<keyword evidence="1" id="KW-1133">Transmembrane helix</keyword>
<evidence type="ECO:0000313" key="3">
    <source>
        <dbReference type="Proteomes" id="UP000253934"/>
    </source>
</evidence>
<dbReference type="SUPFAM" id="SSF82714">
    <property type="entry name" value="Multidrug efflux transporter AcrB TolC docking domain, DN and DC subdomains"/>
    <property type="match status" value="1"/>
</dbReference>
<dbReference type="PRINTS" id="PR00702">
    <property type="entry name" value="ACRIFLAVINRP"/>
</dbReference>
<feature type="transmembrane region" description="Helical" evidence="1">
    <location>
        <begin position="12"/>
        <end position="29"/>
    </location>
</feature>
<dbReference type="SUPFAM" id="SSF82693">
    <property type="entry name" value="Multidrug efflux transporter AcrB pore domain, PN1, PN2, PC1 and PC2 subdomains"/>
    <property type="match status" value="3"/>
</dbReference>
<feature type="transmembrane region" description="Helical" evidence="1">
    <location>
        <begin position="917"/>
        <end position="938"/>
    </location>
</feature>
<dbReference type="PANTHER" id="PTHR32063:SF0">
    <property type="entry name" value="SWARMING MOTILITY PROTEIN SWRC"/>
    <property type="match status" value="1"/>
</dbReference>
<feature type="transmembrane region" description="Helical" evidence="1">
    <location>
        <begin position="536"/>
        <end position="553"/>
    </location>
</feature>
<feature type="transmembrane region" description="Helical" evidence="1">
    <location>
        <begin position="362"/>
        <end position="382"/>
    </location>
</feature>
<dbReference type="Gene3D" id="3.30.70.1440">
    <property type="entry name" value="Multidrug efflux transporter AcrB pore domain"/>
    <property type="match status" value="1"/>
</dbReference>
<dbReference type="SUPFAM" id="SSF82866">
    <property type="entry name" value="Multidrug efflux transporter AcrB transmembrane domain"/>
    <property type="match status" value="2"/>
</dbReference>
<dbReference type="InterPro" id="IPR001036">
    <property type="entry name" value="Acrflvin-R"/>
</dbReference>
<reference evidence="2" key="1">
    <citation type="submission" date="2018-04" db="EMBL/GenBank/DDBJ databases">
        <title>Draft genome sequence of the Candidatus Spirobacillus cienkowskii, a pathogen of freshwater Daphnia species, reconstructed from hemolymph metagenomic reads.</title>
        <authorList>
            <person name="Bresciani L."/>
            <person name="Lemos L.N."/>
            <person name="Wale N."/>
            <person name="Lin J.Y."/>
            <person name="Fernandes G.R."/>
            <person name="Duffy M.A."/>
            <person name="Rodrigues J.M."/>
        </authorList>
    </citation>
    <scope>NUCLEOTIDE SEQUENCE [LARGE SCALE GENOMIC DNA]</scope>
    <source>
        <strain evidence="2">Binning01</strain>
    </source>
</reference>
<sequence>MSLPALAVKRPVFISSIILLMLFGGLLSIKNLPVSLFPETNIPYIAISTLYPGAGPKEVELSVSNYLEEELSTVEGVKKINAVSRDSLSVVWVEFKTSINIDSAEQRVRDKVALARSKMPNEIEPSIIERFNPSNQPVITAFVQSHSMSRTQLTTWTDQNLKPLLARIPKVGRIEILGGQKRQIDIKIDPRKIENYRIPLLQIVENLKGGGTNIPAGSVNNGNDEVGIRVLGQYTTLQDVSEKIITFSNSETPVRVKDFGEVIEGAEKLRSKAYYNGVSGVVVQVYRQSGTNIVSVADSIKKVIVNFTQTNRDNNIPQINIVRDSSKMIRDNIFDVFESILIGILLTIIVVFCFLGSFRSTIITAVAIPNSLLGAFIFMNFSGFSINILTLLALSLCVGLLVDDAIVVRENIFKKIEEGHYPKDAAVIGANEVAMAVVAVTLAVVSMFGPVAFLQGVTGQFFREFGLVVCFAVLISLYDAMAVAPMLSAYMGKAKEQLHNSQKNILAKFFKIIEGAQAKLEQFYEIFLLKSLKRPILTIFCVVILAVSISFTASRLPSGFLPTDESQEFLVRIEMPSGTNLETTEKTALQVDNLLKNKSFIEYTVLTIGNAQQEINKADIFVMLKSSKERSRIKPSLLREQLRTEFAKYEHLPKGAEIRVMQNDISGAGQRPFNLLIQTKSSADLEKVARPVFAKLKSNSALISPDLELKGGSQEIQIKLQEKESQHLGITPGNAGMELRARIEGLEIGKLSEKGFEYPIKVIAFDSADLWLKQNQPILVPNLNMTPVDLRKAAAFTVSQSSAKIERVNRAYSARITADLAGNANLGEIMEFIDAAVKESSQGLKDVNVLYEGDAESYEEMADSMSLAFLSGIVLLFLVLSSLYESFLLSFLNIITLPFAISGAFLSLWIFGEGVNIFSVIGILLLLGVATKNSILLIDTAQERLKLNNKETENDDGQKIVAAAVRRLRPILMTSLALIAGAIPIAIGLNEASAQRTGMGVAIVGGTVTSTLFTLVLIPSIIMLVEKIQKKLFNFRNSNN</sequence>
<keyword evidence="1" id="KW-0472">Membrane</keyword>
<name>A0A369L0M4_9BACT</name>
<dbReference type="PANTHER" id="PTHR32063">
    <property type="match status" value="1"/>
</dbReference>
<feature type="transmembrane region" description="Helical" evidence="1">
    <location>
        <begin position="429"/>
        <end position="453"/>
    </location>
</feature>
<protein>
    <submittedName>
        <fullName evidence="2">AcrB/AcrD/AcrF family protein</fullName>
    </submittedName>
</protein>
<gene>
    <name evidence="2" type="ORF">DCC88_02165</name>
</gene>
<feature type="transmembrane region" description="Helical" evidence="1">
    <location>
        <begin position="891"/>
        <end position="911"/>
    </location>
</feature>
<comment type="caution">
    <text evidence="2">The sequence shown here is derived from an EMBL/GenBank/DDBJ whole genome shotgun (WGS) entry which is preliminary data.</text>
</comment>
<keyword evidence="3" id="KW-1185">Reference proteome</keyword>
<feature type="transmembrane region" description="Helical" evidence="1">
    <location>
        <begin position="865"/>
        <end position="884"/>
    </location>
</feature>
<keyword evidence="1" id="KW-0812">Transmembrane</keyword>
<proteinExistence type="predicted"/>
<dbReference type="Gene3D" id="3.30.70.1320">
    <property type="entry name" value="Multidrug efflux transporter AcrB pore domain like"/>
    <property type="match status" value="1"/>
</dbReference>
<dbReference type="Proteomes" id="UP000253934">
    <property type="component" value="Unassembled WGS sequence"/>
</dbReference>
<dbReference type="GO" id="GO:0042910">
    <property type="term" value="F:xenobiotic transmembrane transporter activity"/>
    <property type="evidence" value="ECO:0007669"/>
    <property type="project" value="TreeGrafter"/>
</dbReference>
<dbReference type="AlphaFoldDB" id="A0A369L0M4"/>
<dbReference type="Gene3D" id="1.20.1640.10">
    <property type="entry name" value="Multidrug efflux transporter AcrB transmembrane domain"/>
    <property type="match status" value="2"/>
</dbReference>
<evidence type="ECO:0000313" key="2">
    <source>
        <dbReference type="EMBL" id="RDB36996.1"/>
    </source>
</evidence>
<dbReference type="Pfam" id="PF00873">
    <property type="entry name" value="ACR_tran"/>
    <property type="match status" value="1"/>
</dbReference>
<dbReference type="GO" id="GO:0005886">
    <property type="term" value="C:plasma membrane"/>
    <property type="evidence" value="ECO:0007669"/>
    <property type="project" value="TreeGrafter"/>
</dbReference>